<organism evidence="1 2">
    <name type="scientific">Danxiaibacter flavus</name>
    <dbReference type="NCBI Taxonomy" id="3049108"/>
    <lineage>
        <taxon>Bacteria</taxon>
        <taxon>Pseudomonadati</taxon>
        <taxon>Bacteroidota</taxon>
        <taxon>Chitinophagia</taxon>
        <taxon>Chitinophagales</taxon>
        <taxon>Chitinophagaceae</taxon>
        <taxon>Danxiaibacter</taxon>
    </lineage>
</organism>
<evidence type="ECO:0000313" key="2">
    <source>
        <dbReference type="Proteomes" id="UP001560573"/>
    </source>
</evidence>
<evidence type="ECO:0000313" key="1">
    <source>
        <dbReference type="EMBL" id="MEX6689218.1"/>
    </source>
</evidence>
<reference evidence="1 2" key="1">
    <citation type="submission" date="2023-07" db="EMBL/GenBank/DDBJ databases">
        <authorList>
            <person name="Lian W.-H."/>
        </authorList>
    </citation>
    <scope>NUCLEOTIDE SEQUENCE [LARGE SCALE GENOMIC DNA]</scope>
    <source>
        <strain evidence="1 2">SYSU DXS3180</strain>
    </source>
</reference>
<name>A0ABV3ZHC9_9BACT</name>
<keyword evidence="2" id="KW-1185">Reference proteome</keyword>
<protein>
    <submittedName>
        <fullName evidence="1">Uncharacterized protein</fullName>
    </submittedName>
</protein>
<dbReference type="RefSeq" id="WP_369330624.1">
    <property type="nucleotide sequence ID" value="NZ_JAULBC010000005.1"/>
</dbReference>
<dbReference type="Proteomes" id="UP001560573">
    <property type="component" value="Unassembled WGS sequence"/>
</dbReference>
<sequence>MEKQIDNIITAIEVAIDDFQKQIPGIQEKMFNELQTLVKDLGVQNGKILANLDNLKLIGNIKNKIERIIISNSYKAKVQQFVKSYQAVRNLHDDYFAQFNVTFPKKETYDVIKQLAVDSTLNSLLGAGISANVIDKVGEILKTNTTSAASYSDMINQLRSYVLTGNETEGVLERYTKQITTDAINQYSAQYHQAVSSDLNFSWGRYVGSNITTSREFCLKLTKKDYIHKSELPEIIKGDIDGHQCKLSKSTGLPLGMVSGTTPGNFQIYRGGYNCGHQFLMVPDSSVPEATKNRILIVPVEKLKKDGYETIAHDDKKGNYIMAHPDHVANKNKKDGAKEMANNVAMAKLFFGRGSSIELMPSDIEKPSLDAKIDGKLWEFETVHKDKFSSIQNRIHEASKQILNYNRAFRERNPVNLAIALPDNVSKENIYSALRLAVKHNYRIDRLSLKVGDALIELTKEDIHQGKFYGIVADMLKR</sequence>
<dbReference type="EMBL" id="JAULBC010000005">
    <property type="protein sequence ID" value="MEX6689218.1"/>
    <property type="molecule type" value="Genomic_DNA"/>
</dbReference>
<proteinExistence type="predicted"/>
<accession>A0ABV3ZHC9</accession>
<comment type="caution">
    <text evidence="1">The sequence shown here is derived from an EMBL/GenBank/DDBJ whole genome shotgun (WGS) entry which is preliminary data.</text>
</comment>
<gene>
    <name evidence="1" type="ORF">QTN47_17040</name>
</gene>